<gene>
    <name evidence="2" type="ORF">M6B38_196550</name>
</gene>
<protein>
    <submittedName>
        <fullName evidence="2">Uncharacterized protein</fullName>
    </submittedName>
</protein>
<name>A0AAX6ED93_IRIPA</name>
<reference evidence="2" key="2">
    <citation type="submission" date="2023-04" db="EMBL/GenBank/DDBJ databases">
        <authorList>
            <person name="Bruccoleri R.E."/>
            <person name="Oakeley E.J."/>
            <person name="Faust A.-M."/>
            <person name="Dessus-Babus S."/>
            <person name="Altorfer M."/>
            <person name="Burckhardt D."/>
            <person name="Oertli M."/>
            <person name="Naumann U."/>
            <person name="Petersen F."/>
            <person name="Wong J."/>
        </authorList>
    </citation>
    <scope>NUCLEOTIDE SEQUENCE</scope>
    <source>
        <strain evidence="2">GSM-AAB239-AS_SAM_17_03QT</strain>
        <tissue evidence="2">Leaf</tissue>
    </source>
</reference>
<evidence type="ECO:0000313" key="2">
    <source>
        <dbReference type="EMBL" id="KAJ6801899.1"/>
    </source>
</evidence>
<proteinExistence type="predicted"/>
<dbReference type="Proteomes" id="UP001140949">
    <property type="component" value="Unassembled WGS sequence"/>
</dbReference>
<accession>A0AAX6ED93</accession>
<keyword evidence="3" id="KW-1185">Reference proteome</keyword>
<dbReference type="EMBL" id="JANAVB010037528">
    <property type="protein sequence ID" value="KAJ6801899.1"/>
    <property type="molecule type" value="Genomic_DNA"/>
</dbReference>
<sequence>MGHHGRMHGAWAGTCGGRPSVSGWKHGSSSAFAGTAGSTTRSSGEVAPEVFEKEGRTAELPTGDALRRYGRRRSALARRRHRGGRAAPATMAPGCTWRRPDGRRR</sequence>
<evidence type="ECO:0000313" key="3">
    <source>
        <dbReference type="Proteomes" id="UP001140949"/>
    </source>
</evidence>
<feature type="compositionally biased region" description="Low complexity" evidence="1">
    <location>
        <begin position="27"/>
        <end position="44"/>
    </location>
</feature>
<organism evidence="2 3">
    <name type="scientific">Iris pallida</name>
    <name type="common">Sweet iris</name>
    <dbReference type="NCBI Taxonomy" id="29817"/>
    <lineage>
        <taxon>Eukaryota</taxon>
        <taxon>Viridiplantae</taxon>
        <taxon>Streptophyta</taxon>
        <taxon>Embryophyta</taxon>
        <taxon>Tracheophyta</taxon>
        <taxon>Spermatophyta</taxon>
        <taxon>Magnoliopsida</taxon>
        <taxon>Liliopsida</taxon>
        <taxon>Asparagales</taxon>
        <taxon>Iridaceae</taxon>
        <taxon>Iridoideae</taxon>
        <taxon>Irideae</taxon>
        <taxon>Iris</taxon>
    </lineage>
</organism>
<comment type="caution">
    <text evidence="2">The sequence shown here is derived from an EMBL/GenBank/DDBJ whole genome shotgun (WGS) entry which is preliminary data.</text>
</comment>
<dbReference type="AlphaFoldDB" id="A0AAX6ED93"/>
<reference evidence="2" key="1">
    <citation type="journal article" date="2023" name="GigaByte">
        <title>Genome assembly of the bearded iris, Iris pallida Lam.</title>
        <authorList>
            <person name="Bruccoleri R.E."/>
            <person name="Oakeley E.J."/>
            <person name="Faust A.M.E."/>
            <person name="Altorfer M."/>
            <person name="Dessus-Babus S."/>
            <person name="Burckhardt D."/>
            <person name="Oertli M."/>
            <person name="Naumann U."/>
            <person name="Petersen F."/>
            <person name="Wong J."/>
        </authorList>
    </citation>
    <scope>NUCLEOTIDE SEQUENCE</scope>
    <source>
        <strain evidence="2">GSM-AAB239-AS_SAM_17_03QT</strain>
    </source>
</reference>
<evidence type="ECO:0000256" key="1">
    <source>
        <dbReference type="SAM" id="MobiDB-lite"/>
    </source>
</evidence>
<feature type="region of interest" description="Disordered" evidence="1">
    <location>
        <begin position="1"/>
        <end position="105"/>
    </location>
</feature>
<feature type="compositionally biased region" description="Basic residues" evidence="1">
    <location>
        <begin position="68"/>
        <end position="84"/>
    </location>
</feature>